<dbReference type="Proteomes" id="UP000784294">
    <property type="component" value="Unassembled WGS sequence"/>
</dbReference>
<keyword evidence="2" id="KW-1185">Reference proteome</keyword>
<accession>A0A448X5K1</accession>
<sequence>MKWLKSSFGCLTMCSLSVHWAWVATCTFFLKVSYPTLRSGRFVQKSDGVRILKCLLSGLSFPSTRAVPSTLLVLPSSLSASRTAHADIFADSVS</sequence>
<comment type="caution">
    <text evidence="1">The sequence shown here is derived from an EMBL/GenBank/DDBJ whole genome shotgun (WGS) entry which is preliminary data.</text>
</comment>
<gene>
    <name evidence="1" type="ORF">PXEA_LOCUS22075</name>
</gene>
<evidence type="ECO:0000313" key="1">
    <source>
        <dbReference type="EMBL" id="VEL28635.1"/>
    </source>
</evidence>
<dbReference type="EMBL" id="CAAALY010096517">
    <property type="protein sequence ID" value="VEL28635.1"/>
    <property type="molecule type" value="Genomic_DNA"/>
</dbReference>
<proteinExistence type="predicted"/>
<protein>
    <submittedName>
        <fullName evidence="1">Uncharacterized protein</fullName>
    </submittedName>
</protein>
<dbReference type="AlphaFoldDB" id="A0A448X5K1"/>
<name>A0A448X5K1_9PLAT</name>
<evidence type="ECO:0000313" key="2">
    <source>
        <dbReference type="Proteomes" id="UP000784294"/>
    </source>
</evidence>
<organism evidence="1 2">
    <name type="scientific">Protopolystoma xenopodis</name>
    <dbReference type="NCBI Taxonomy" id="117903"/>
    <lineage>
        <taxon>Eukaryota</taxon>
        <taxon>Metazoa</taxon>
        <taxon>Spiralia</taxon>
        <taxon>Lophotrochozoa</taxon>
        <taxon>Platyhelminthes</taxon>
        <taxon>Monogenea</taxon>
        <taxon>Polyopisthocotylea</taxon>
        <taxon>Polystomatidea</taxon>
        <taxon>Polystomatidae</taxon>
        <taxon>Protopolystoma</taxon>
    </lineage>
</organism>
<reference evidence="1" key="1">
    <citation type="submission" date="2018-11" db="EMBL/GenBank/DDBJ databases">
        <authorList>
            <consortium name="Pathogen Informatics"/>
        </authorList>
    </citation>
    <scope>NUCLEOTIDE SEQUENCE</scope>
</reference>